<keyword evidence="2" id="KW-1185">Reference proteome</keyword>
<organism evidence="1 2">
    <name type="scientific">Ancylostoma ceylanicum</name>
    <dbReference type="NCBI Taxonomy" id="53326"/>
    <lineage>
        <taxon>Eukaryota</taxon>
        <taxon>Metazoa</taxon>
        <taxon>Ecdysozoa</taxon>
        <taxon>Nematoda</taxon>
        <taxon>Chromadorea</taxon>
        <taxon>Rhabditida</taxon>
        <taxon>Rhabditina</taxon>
        <taxon>Rhabditomorpha</taxon>
        <taxon>Strongyloidea</taxon>
        <taxon>Ancylostomatidae</taxon>
        <taxon>Ancylostomatinae</taxon>
        <taxon>Ancylostoma</taxon>
    </lineage>
</organism>
<evidence type="ECO:0000313" key="2">
    <source>
        <dbReference type="Proteomes" id="UP000024635"/>
    </source>
</evidence>
<gene>
    <name evidence="1" type="primary">Acey_s0558.g3433</name>
    <name evidence="1" type="ORF">Y032_0558g3433</name>
</gene>
<proteinExistence type="predicted"/>
<protein>
    <submittedName>
        <fullName evidence="1">Uncharacterized protein</fullName>
    </submittedName>
</protein>
<reference evidence="2" key="1">
    <citation type="journal article" date="2015" name="Nat. Genet.">
        <title>The genome and transcriptome of the zoonotic hookworm Ancylostoma ceylanicum identify infection-specific gene families.</title>
        <authorList>
            <person name="Schwarz E.M."/>
            <person name="Hu Y."/>
            <person name="Antoshechkin I."/>
            <person name="Miller M.M."/>
            <person name="Sternberg P.W."/>
            <person name="Aroian R.V."/>
        </authorList>
    </citation>
    <scope>NUCLEOTIDE SEQUENCE</scope>
    <source>
        <strain evidence="2">HY135</strain>
    </source>
</reference>
<evidence type="ECO:0000313" key="1">
    <source>
        <dbReference type="EMBL" id="EYC41758.1"/>
    </source>
</evidence>
<name>A0A016WRV7_9BILA</name>
<sequence length="112" mass="12151">MLAFAVLGIQAIVKAMKLLVFLFLCLFFAMEAKQIAIKPRQPRKNCRDALETGRCKASITRIGADCGGPSAASKNTRRDRDGVPDGIVAVVAKRGFLNSCSSYLMSIIKKSN</sequence>
<dbReference type="Proteomes" id="UP000024635">
    <property type="component" value="Unassembled WGS sequence"/>
</dbReference>
<dbReference type="AlphaFoldDB" id="A0A016WRV7"/>
<accession>A0A016WRV7</accession>
<comment type="caution">
    <text evidence="1">The sequence shown here is derived from an EMBL/GenBank/DDBJ whole genome shotgun (WGS) entry which is preliminary data.</text>
</comment>
<dbReference type="EMBL" id="JARK01000158">
    <property type="protein sequence ID" value="EYC41758.1"/>
    <property type="molecule type" value="Genomic_DNA"/>
</dbReference>